<evidence type="ECO:0000256" key="1">
    <source>
        <dbReference type="SAM" id="Phobius"/>
    </source>
</evidence>
<evidence type="ECO:0000313" key="3">
    <source>
        <dbReference type="Proteomes" id="UP001163947"/>
    </source>
</evidence>
<sequence>MSQINGLPAHILFVHAIVVLVPLVAVGVVLSALWPAARMRLVWPTAVLATALLVLTPPTVEAGESLEHQVDRTALLHTHTELGDTMPFVAAGLFAAAMLVGALHVLHSRGSIPAARMRLLTVVTALVAVLVGVGATVQVYRVGDSGAQATWQDRVGVAAGESP</sequence>
<evidence type="ECO:0008006" key="4">
    <source>
        <dbReference type="Google" id="ProtNLM"/>
    </source>
</evidence>
<keyword evidence="1" id="KW-1133">Transmembrane helix</keyword>
<name>A0AA46PV57_9NOCA</name>
<feature type="transmembrane region" description="Helical" evidence="1">
    <location>
        <begin position="119"/>
        <end position="140"/>
    </location>
</feature>
<keyword evidence="1" id="KW-0472">Membrane</keyword>
<organism evidence="2 3">
    <name type="scientific">Rhodococcus aetherivorans</name>
    <dbReference type="NCBI Taxonomy" id="191292"/>
    <lineage>
        <taxon>Bacteria</taxon>
        <taxon>Bacillati</taxon>
        <taxon>Actinomycetota</taxon>
        <taxon>Actinomycetes</taxon>
        <taxon>Mycobacteriales</taxon>
        <taxon>Nocardiaceae</taxon>
        <taxon>Rhodococcus</taxon>
    </lineage>
</organism>
<proteinExistence type="predicted"/>
<dbReference type="Proteomes" id="UP001163947">
    <property type="component" value="Chromosome"/>
</dbReference>
<dbReference type="EMBL" id="CP106982">
    <property type="protein sequence ID" value="UYF94076.1"/>
    <property type="molecule type" value="Genomic_DNA"/>
</dbReference>
<reference evidence="2" key="1">
    <citation type="submission" date="2022-09" db="EMBL/GenBank/DDBJ databases">
        <title>The genome sequence of Rhodococcus aetherivorans N1.</title>
        <authorList>
            <person name="Jiang W."/>
        </authorList>
    </citation>
    <scope>NUCLEOTIDE SEQUENCE</scope>
    <source>
        <strain evidence="2">N1</strain>
    </source>
</reference>
<dbReference type="RefSeq" id="WP_050034415.1">
    <property type="nucleotide sequence ID" value="NZ_CP011341.1"/>
</dbReference>
<evidence type="ECO:0000313" key="2">
    <source>
        <dbReference type="EMBL" id="UYF94076.1"/>
    </source>
</evidence>
<accession>A0AA46PV57</accession>
<dbReference type="GeneID" id="83624201"/>
<protein>
    <recommendedName>
        <fullName evidence="4">DUF2231 domain-containing protein</fullName>
    </recommendedName>
</protein>
<feature type="transmembrane region" description="Helical" evidence="1">
    <location>
        <begin position="88"/>
        <end position="107"/>
    </location>
</feature>
<feature type="transmembrane region" description="Helical" evidence="1">
    <location>
        <begin position="12"/>
        <end position="34"/>
    </location>
</feature>
<gene>
    <name evidence="2" type="ORF">OCS65_27275</name>
</gene>
<dbReference type="AlphaFoldDB" id="A0AA46PV57"/>
<keyword evidence="1" id="KW-0812">Transmembrane</keyword>
<dbReference type="KEGG" id="rav:AAT18_02015"/>